<dbReference type="Pfam" id="PF17289">
    <property type="entry name" value="Terminase_6C"/>
    <property type="match status" value="1"/>
</dbReference>
<dbReference type="Pfam" id="PF03237">
    <property type="entry name" value="Terminase_6N"/>
    <property type="match status" value="1"/>
</dbReference>
<accession>A0ABN5WKG4</accession>
<feature type="domain" description="Terminase large subunit gp17-like C-terminal" evidence="2">
    <location>
        <begin position="280"/>
        <end position="427"/>
    </location>
</feature>
<protein>
    <submittedName>
        <fullName evidence="3">DNA-packaging protein</fullName>
    </submittedName>
</protein>
<gene>
    <name evidence="3" type="ORF">SBA_ch1_20270</name>
</gene>
<sequence length="441" mass="46125">MAVSDQVFLARDDGRSRAAILRRLDAASAALLAHEWEYLARPGQLPPPGDWRIWLMMAGRGFGKTRAGAEWVRGIAEGDPQARIALVGATLGEARSVMVEGASGLLAIAPWWNRPAYAPALRKLTWPNGAVATLFGAAEPEGLRGPQFSHGWADEIAKWAGGEAAWHNLMMGLRLGTRPQVLATTTPRPVPLVRALVAQAKDDGSDDVIVTRGRTAENAAHLADGFVDAMAASYGGTRLGRQELDGELIEEVEGALWSRDLIERCRVAHVPGALGRVVVAVDPPASAGGDACGIVVAGVGGDGRAYVIADASVAGQSPEGWARAVAAAALVHDADRVVAEANNGGAMVESVLRAAEAAMPVKLVHASRGKVARAEPVAALYEAGRVMHRGAFPALEDQMCGLIAGGGYVGPGRSPDRADALVWALSELMLGKRGEARVRGM</sequence>
<name>A0ABN5WKG4_9SPHN</name>
<evidence type="ECO:0000313" key="4">
    <source>
        <dbReference type="Proteomes" id="UP001059971"/>
    </source>
</evidence>
<dbReference type="Proteomes" id="UP001059971">
    <property type="component" value="Chromosome 1"/>
</dbReference>
<evidence type="ECO:0000259" key="2">
    <source>
        <dbReference type="Pfam" id="PF17289"/>
    </source>
</evidence>
<evidence type="ECO:0000256" key="1">
    <source>
        <dbReference type="ARBA" id="ARBA00022612"/>
    </source>
</evidence>
<dbReference type="Gene3D" id="3.30.420.240">
    <property type="match status" value="1"/>
</dbReference>
<dbReference type="InterPro" id="IPR035421">
    <property type="entry name" value="Terminase_6C"/>
</dbReference>
<organism evidence="3 4">
    <name type="scientific">Sphingomonas bisphenolicum</name>
    <dbReference type="NCBI Taxonomy" id="296544"/>
    <lineage>
        <taxon>Bacteria</taxon>
        <taxon>Pseudomonadati</taxon>
        <taxon>Pseudomonadota</taxon>
        <taxon>Alphaproteobacteria</taxon>
        <taxon>Sphingomonadales</taxon>
        <taxon>Sphingomonadaceae</taxon>
        <taxon>Sphingomonas</taxon>
    </lineage>
</organism>
<dbReference type="Gene3D" id="3.40.50.300">
    <property type="entry name" value="P-loop containing nucleotide triphosphate hydrolases"/>
    <property type="match status" value="1"/>
</dbReference>
<dbReference type="EMBL" id="AP018817">
    <property type="protein sequence ID" value="BBF69827.1"/>
    <property type="molecule type" value="Genomic_DNA"/>
</dbReference>
<keyword evidence="4" id="KW-1185">Reference proteome</keyword>
<evidence type="ECO:0000313" key="3">
    <source>
        <dbReference type="EMBL" id="BBF69827.1"/>
    </source>
</evidence>
<reference evidence="3" key="1">
    <citation type="submission" date="2018-07" db="EMBL/GenBank/DDBJ databases">
        <title>Complete genome sequence of Sphingomonas bisphenolicum strain AO1, a bisphenol A degradative bacterium isolated from Japanese farm field.</title>
        <authorList>
            <person name="Murakami M."/>
            <person name="Koh M."/>
            <person name="Koba S."/>
            <person name="Matsumura Y."/>
        </authorList>
    </citation>
    <scope>NUCLEOTIDE SEQUENCE</scope>
    <source>
        <strain evidence="3">AO1</strain>
    </source>
</reference>
<dbReference type="InterPro" id="IPR027417">
    <property type="entry name" value="P-loop_NTPase"/>
</dbReference>
<dbReference type="RefSeq" id="WP_261934339.1">
    <property type="nucleotide sequence ID" value="NZ_AP018817.1"/>
</dbReference>
<keyword evidence="1" id="KW-1188">Viral release from host cell</keyword>
<proteinExistence type="predicted"/>